<organism evidence="2 3">
    <name type="scientific">Porites lobata</name>
    <dbReference type="NCBI Taxonomy" id="104759"/>
    <lineage>
        <taxon>Eukaryota</taxon>
        <taxon>Metazoa</taxon>
        <taxon>Cnidaria</taxon>
        <taxon>Anthozoa</taxon>
        <taxon>Hexacorallia</taxon>
        <taxon>Scleractinia</taxon>
        <taxon>Fungiina</taxon>
        <taxon>Poritidae</taxon>
        <taxon>Porites</taxon>
    </lineage>
</organism>
<evidence type="ECO:0000313" key="2">
    <source>
        <dbReference type="EMBL" id="CAH3110859.1"/>
    </source>
</evidence>
<protein>
    <submittedName>
        <fullName evidence="2">Uncharacterized protein</fullName>
    </submittedName>
</protein>
<keyword evidence="1" id="KW-0472">Membrane</keyword>
<name>A0ABN8NMH3_9CNID</name>
<evidence type="ECO:0000256" key="1">
    <source>
        <dbReference type="SAM" id="Phobius"/>
    </source>
</evidence>
<dbReference type="Proteomes" id="UP001159405">
    <property type="component" value="Unassembled WGS sequence"/>
</dbReference>
<accession>A0ABN8NMH3</accession>
<keyword evidence="1" id="KW-0812">Transmembrane</keyword>
<evidence type="ECO:0000313" key="3">
    <source>
        <dbReference type="Proteomes" id="UP001159405"/>
    </source>
</evidence>
<comment type="caution">
    <text evidence="2">The sequence shown here is derived from an EMBL/GenBank/DDBJ whole genome shotgun (WGS) entry which is preliminary data.</text>
</comment>
<reference evidence="2 3" key="1">
    <citation type="submission" date="2022-05" db="EMBL/GenBank/DDBJ databases">
        <authorList>
            <consortium name="Genoscope - CEA"/>
            <person name="William W."/>
        </authorList>
    </citation>
    <scope>NUCLEOTIDE SEQUENCE [LARGE SCALE GENOMIC DNA]</scope>
</reference>
<dbReference type="EMBL" id="CALNXK010000023">
    <property type="protein sequence ID" value="CAH3110859.1"/>
    <property type="molecule type" value="Genomic_DNA"/>
</dbReference>
<gene>
    <name evidence="2" type="ORF">PLOB_00019719</name>
</gene>
<feature type="transmembrane region" description="Helical" evidence="1">
    <location>
        <begin position="51"/>
        <end position="73"/>
    </location>
</feature>
<sequence length="111" mass="13196">MEQLRHLELWLSSWSIWLDPMHIFSNATEKINGLKESVNELWRTDDWQIRLSWLLLICTAFNIVFIGIAWHIYRETISNMLFNKSRSPVHQRSKTNVLSSSVEDLIVKKIQ</sequence>
<keyword evidence="1" id="KW-1133">Transmembrane helix</keyword>
<proteinExistence type="predicted"/>
<keyword evidence="3" id="KW-1185">Reference proteome</keyword>